<protein>
    <submittedName>
        <fullName evidence="2">Uncharacterized protein</fullName>
    </submittedName>
</protein>
<feature type="compositionally biased region" description="Basic and acidic residues" evidence="1">
    <location>
        <begin position="94"/>
        <end position="109"/>
    </location>
</feature>
<accession>A0AAN9ECS2</accession>
<dbReference type="EMBL" id="JAYWIO010000006">
    <property type="protein sequence ID" value="KAK7255014.1"/>
    <property type="molecule type" value="Genomic_DNA"/>
</dbReference>
<gene>
    <name evidence="2" type="ORF">RIF29_28413</name>
</gene>
<sequence>MYDLSIRFNCMTCIKFDGQSCTCIGYGDENEEQRKKASLRGEEAEAVAENGGAGEKVKEAISKSIGKSKATLEDIAKSAANLAKDNLVNNKRSLSNDREEIKDQPKKEL</sequence>
<feature type="region of interest" description="Disordered" evidence="1">
    <location>
        <begin position="87"/>
        <end position="109"/>
    </location>
</feature>
<dbReference type="AlphaFoldDB" id="A0AAN9ECS2"/>
<reference evidence="2 3" key="1">
    <citation type="submission" date="2024-01" db="EMBL/GenBank/DDBJ databases">
        <title>The genomes of 5 underutilized Papilionoideae crops provide insights into root nodulation and disease resistanc.</title>
        <authorList>
            <person name="Yuan L."/>
        </authorList>
    </citation>
    <scope>NUCLEOTIDE SEQUENCE [LARGE SCALE GENOMIC DNA]</scope>
    <source>
        <strain evidence="2">ZHUSHIDOU_FW_LH</strain>
        <tissue evidence="2">Leaf</tissue>
    </source>
</reference>
<name>A0AAN9ECS2_CROPI</name>
<comment type="caution">
    <text evidence="2">The sequence shown here is derived from an EMBL/GenBank/DDBJ whole genome shotgun (WGS) entry which is preliminary data.</text>
</comment>
<keyword evidence="3" id="KW-1185">Reference proteome</keyword>
<organism evidence="2 3">
    <name type="scientific">Crotalaria pallida</name>
    <name type="common">Smooth rattlebox</name>
    <name type="synonym">Crotalaria striata</name>
    <dbReference type="NCBI Taxonomy" id="3830"/>
    <lineage>
        <taxon>Eukaryota</taxon>
        <taxon>Viridiplantae</taxon>
        <taxon>Streptophyta</taxon>
        <taxon>Embryophyta</taxon>
        <taxon>Tracheophyta</taxon>
        <taxon>Spermatophyta</taxon>
        <taxon>Magnoliopsida</taxon>
        <taxon>eudicotyledons</taxon>
        <taxon>Gunneridae</taxon>
        <taxon>Pentapetalae</taxon>
        <taxon>rosids</taxon>
        <taxon>fabids</taxon>
        <taxon>Fabales</taxon>
        <taxon>Fabaceae</taxon>
        <taxon>Papilionoideae</taxon>
        <taxon>50 kb inversion clade</taxon>
        <taxon>genistoids sensu lato</taxon>
        <taxon>core genistoids</taxon>
        <taxon>Crotalarieae</taxon>
        <taxon>Crotalaria</taxon>
    </lineage>
</organism>
<evidence type="ECO:0000313" key="3">
    <source>
        <dbReference type="Proteomes" id="UP001372338"/>
    </source>
</evidence>
<proteinExistence type="predicted"/>
<dbReference type="Proteomes" id="UP001372338">
    <property type="component" value="Unassembled WGS sequence"/>
</dbReference>
<evidence type="ECO:0000256" key="1">
    <source>
        <dbReference type="SAM" id="MobiDB-lite"/>
    </source>
</evidence>
<evidence type="ECO:0000313" key="2">
    <source>
        <dbReference type="EMBL" id="KAK7255014.1"/>
    </source>
</evidence>